<dbReference type="Proteomes" id="UP001184150">
    <property type="component" value="Unassembled WGS sequence"/>
</dbReference>
<evidence type="ECO:0000259" key="7">
    <source>
        <dbReference type="Pfam" id="PF00460"/>
    </source>
</evidence>
<dbReference type="Pfam" id="PF06429">
    <property type="entry name" value="Flg_bbr_C"/>
    <property type="match status" value="1"/>
</dbReference>
<feature type="domain" description="Flagellar basal body rod protein N-terminal" evidence="7">
    <location>
        <begin position="7"/>
        <end position="35"/>
    </location>
</feature>
<gene>
    <name evidence="10" type="ORF">J2792_003648</name>
</gene>
<dbReference type="Pfam" id="PF00460">
    <property type="entry name" value="Flg_bb_rod"/>
    <property type="match status" value="1"/>
</dbReference>
<dbReference type="InterPro" id="IPR002371">
    <property type="entry name" value="FlgK"/>
</dbReference>
<dbReference type="PANTHER" id="PTHR30033:SF1">
    <property type="entry name" value="FLAGELLAR HOOK-ASSOCIATED PROTEIN 1"/>
    <property type="match status" value="1"/>
</dbReference>
<dbReference type="RefSeq" id="WP_309806215.1">
    <property type="nucleotide sequence ID" value="NZ_JAVDRD010000012.1"/>
</dbReference>
<evidence type="ECO:0000313" key="11">
    <source>
        <dbReference type="Proteomes" id="UP001184150"/>
    </source>
</evidence>
<evidence type="ECO:0000256" key="1">
    <source>
        <dbReference type="ARBA" id="ARBA00004117"/>
    </source>
</evidence>
<comment type="subcellular location">
    <subcellularLocation>
        <location evidence="1">Bacterial flagellum basal body</location>
    </subcellularLocation>
    <subcellularLocation>
        <location evidence="2">Secreted</location>
    </subcellularLocation>
</comment>
<evidence type="ECO:0000256" key="3">
    <source>
        <dbReference type="ARBA" id="ARBA00009677"/>
    </source>
</evidence>
<protein>
    <recommendedName>
        <fullName evidence="4">Flagellar hook-associated protein 1</fullName>
    </recommendedName>
</protein>
<sequence length="445" mass="44886">MTTDLLSIARSATRAARTQLDVTAQNIANAGTDGYVRRTVSTEEVMTPGYVAGNRDVSLSGVRVTGVIRNADAFRQAEVRRTGADTARADTEVGGLTDIQSALEAPGVYSAITGFETALTQLAQSPTDTPLRASVIAAAQTLSNSFNIASNQLDAVAKGQQGGASDGVNQINTMSTELAKVNGRLARMADASSDRTGLLDQRDMLLEKLAGYADIATSFASNGAVDVTLGGASGAPLVTGATAQALAVTTAADGTIGFSVNGGAVTLSGGSLAGQQQVLASLADVHDQLDTLAKSVIDTVNTAQGNGAALDGSTGPALFSGTGAGSMQLATTQGSAIATAAAGAAAGSRDTTNLTALRNALTSADPAGTMDTLIYQASATVQARTTTRDALKTISDAAKTALSAQAGVDLDTEAINLTRFQQAFQASGRVMQVAGNLFDTILSIK</sequence>
<dbReference type="Pfam" id="PF22638">
    <property type="entry name" value="FlgK_D1"/>
    <property type="match status" value="1"/>
</dbReference>
<keyword evidence="10" id="KW-0282">Flagellum</keyword>
<dbReference type="InterPro" id="IPR010930">
    <property type="entry name" value="Flg_bb/hook_C_dom"/>
</dbReference>
<evidence type="ECO:0000256" key="6">
    <source>
        <dbReference type="ARBA" id="ARBA00023143"/>
    </source>
</evidence>
<dbReference type="NCBIfam" id="TIGR02492">
    <property type="entry name" value="flgK_ends"/>
    <property type="match status" value="1"/>
</dbReference>
<evidence type="ECO:0000256" key="5">
    <source>
        <dbReference type="ARBA" id="ARBA00022525"/>
    </source>
</evidence>
<dbReference type="PANTHER" id="PTHR30033">
    <property type="entry name" value="FLAGELLAR HOOK-ASSOCIATED PROTEIN 1"/>
    <property type="match status" value="1"/>
</dbReference>
<accession>A0ABU1MQY3</accession>
<keyword evidence="10" id="KW-0969">Cilium</keyword>
<organism evidence="10 11">
    <name type="scientific">Novosphingobium capsulatum</name>
    <dbReference type="NCBI Taxonomy" id="13688"/>
    <lineage>
        <taxon>Bacteria</taxon>
        <taxon>Pseudomonadati</taxon>
        <taxon>Pseudomonadota</taxon>
        <taxon>Alphaproteobacteria</taxon>
        <taxon>Sphingomonadales</taxon>
        <taxon>Sphingomonadaceae</taxon>
        <taxon>Novosphingobium</taxon>
    </lineage>
</organism>
<evidence type="ECO:0000313" key="10">
    <source>
        <dbReference type="EMBL" id="MDR6512761.1"/>
    </source>
</evidence>
<feature type="domain" description="Flagellar basal-body/hook protein C-terminal" evidence="8">
    <location>
        <begin position="405"/>
        <end position="443"/>
    </location>
</feature>
<dbReference type="EMBL" id="JAVDRD010000012">
    <property type="protein sequence ID" value="MDR6512761.1"/>
    <property type="molecule type" value="Genomic_DNA"/>
</dbReference>
<keyword evidence="11" id="KW-1185">Reference proteome</keyword>
<comment type="similarity">
    <text evidence="3">Belongs to the flagella basal body rod proteins family.</text>
</comment>
<evidence type="ECO:0000259" key="8">
    <source>
        <dbReference type="Pfam" id="PF06429"/>
    </source>
</evidence>
<reference evidence="10 11" key="1">
    <citation type="submission" date="2023-07" db="EMBL/GenBank/DDBJ databases">
        <title>Sorghum-associated microbial communities from plants grown in Nebraska, USA.</title>
        <authorList>
            <person name="Schachtman D."/>
        </authorList>
    </citation>
    <scope>NUCLEOTIDE SEQUENCE [LARGE SCALE GENOMIC DNA]</scope>
    <source>
        <strain evidence="10 11">DS1027</strain>
    </source>
</reference>
<name>A0ABU1MQY3_9SPHN</name>
<dbReference type="InterPro" id="IPR001444">
    <property type="entry name" value="Flag_bb_rod_N"/>
</dbReference>
<feature type="domain" description="Flagellar hook-associated protein FlgK helical" evidence="9">
    <location>
        <begin position="104"/>
        <end position="319"/>
    </location>
</feature>
<comment type="caution">
    <text evidence="10">The sequence shown here is derived from an EMBL/GenBank/DDBJ whole genome shotgun (WGS) entry which is preliminary data.</text>
</comment>
<evidence type="ECO:0000256" key="4">
    <source>
        <dbReference type="ARBA" id="ARBA00016244"/>
    </source>
</evidence>
<evidence type="ECO:0000256" key="2">
    <source>
        <dbReference type="ARBA" id="ARBA00004613"/>
    </source>
</evidence>
<keyword evidence="5" id="KW-0964">Secreted</keyword>
<keyword evidence="10" id="KW-0966">Cell projection</keyword>
<keyword evidence="6" id="KW-0975">Bacterial flagellum</keyword>
<dbReference type="InterPro" id="IPR053927">
    <property type="entry name" value="FlgK_helical"/>
</dbReference>
<dbReference type="SUPFAM" id="SSF64518">
    <property type="entry name" value="Phase 1 flagellin"/>
    <property type="match status" value="1"/>
</dbReference>
<proteinExistence type="inferred from homology"/>
<evidence type="ECO:0000259" key="9">
    <source>
        <dbReference type="Pfam" id="PF22638"/>
    </source>
</evidence>